<evidence type="ECO:0000256" key="1">
    <source>
        <dbReference type="SAM" id="MobiDB-lite"/>
    </source>
</evidence>
<feature type="domain" description="HNH" evidence="2">
    <location>
        <begin position="46"/>
        <end position="82"/>
    </location>
</feature>
<dbReference type="Proteomes" id="UP000199063">
    <property type="component" value="Unassembled WGS sequence"/>
</dbReference>
<dbReference type="RefSeq" id="WP_093659293.1">
    <property type="nucleotide sequence ID" value="NZ_FNHI01000021.1"/>
</dbReference>
<keyword evidence="3" id="KW-0540">Nuclease</keyword>
<dbReference type="InterPro" id="IPR002711">
    <property type="entry name" value="HNH"/>
</dbReference>
<name>A0A1G9ZB19_9ACTN</name>
<dbReference type="Gene3D" id="1.10.30.50">
    <property type="match status" value="1"/>
</dbReference>
<dbReference type="GeneID" id="40832619"/>
<evidence type="ECO:0000313" key="3">
    <source>
        <dbReference type="EMBL" id="SDN18041.1"/>
    </source>
</evidence>
<gene>
    <name evidence="3" type="ORF">SAMN05444921_12136</name>
</gene>
<dbReference type="Pfam" id="PF01844">
    <property type="entry name" value="HNH"/>
    <property type="match status" value="1"/>
</dbReference>
<dbReference type="STRING" id="1196353.SAMN05444921_12136"/>
<organism evidence="3 4">
    <name type="scientific">Streptomyces wuyuanensis</name>
    <dbReference type="NCBI Taxonomy" id="1196353"/>
    <lineage>
        <taxon>Bacteria</taxon>
        <taxon>Bacillati</taxon>
        <taxon>Actinomycetota</taxon>
        <taxon>Actinomycetes</taxon>
        <taxon>Kitasatosporales</taxon>
        <taxon>Streptomycetaceae</taxon>
        <taxon>Streptomyces</taxon>
    </lineage>
</organism>
<feature type="region of interest" description="Disordered" evidence="1">
    <location>
        <begin position="65"/>
        <end position="96"/>
    </location>
</feature>
<evidence type="ECO:0000313" key="4">
    <source>
        <dbReference type="Proteomes" id="UP000199063"/>
    </source>
</evidence>
<keyword evidence="3" id="KW-0378">Hydrolase</keyword>
<sequence length="96" mass="10834">MAGNPRNGRPYRRLCDQQRAMRYPCWICGGAIDYSLTGEAAQRAPLSFTLDHLVPLSRGGDLLDPANARSAHRRCNGRRGNRATPIRSLERASRRW</sequence>
<keyword evidence="4" id="KW-1185">Reference proteome</keyword>
<accession>A0A1G9ZB19</accession>
<dbReference type="AlphaFoldDB" id="A0A1G9ZB19"/>
<protein>
    <submittedName>
        <fullName evidence="3">HNH endonuclease</fullName>
    </submittedName>
</protein>
<dbReference type="GO" id="GO:0008270">
    <property type="term" value="F:zinc ion binding"/>
    <property type="evidence" value="ECO:0007669"/>
    <property type="project" value="InterPro"/>
</dbReference>
<evidence type="ECO:0000259" key="2">
    <source>
        <dbReference type="Pfam" id="PF01844"/>
    </source>
</evidence>
<dbReference type="EMBL" id="FNHI01000021">
    <property type="protein sequence ID" value="SDN18041.1"/>
    <property type="molecule type" value="Genomic_DNA"/>
</dbReference>
<feature type="compositionally biased region" description="Basic residues" evidence="1">
    <location>
        <begin position="70"/>
        <end position="81"/>
    </location>
</feature>
<keyword evidence="3" id="KW-0255">Endonuclease</keyword>
<dbReference type="GO" id="GO:0004519">
    <property type="term" value="F:endonuclease activity"/>
    <property type="evidence" value="ECO:0007669"/>
    <property type="project" value="UniProtKB-KW"/>
</dbReference>
<proteinExistence type="predicted"/>
<dbReference type="GO" id="GO:0003676">
    <property type="term" value="F:nucleic acid binding"/>
    <property type="evidence" value="ECO:0007669"/>
    <property type="project" value="InterPro"/>
</dbReference>
<reference evidence="4" key="1">
    <citation type="submission" date="2016-10" db="EMBL/GenBank/DDBJ databases">
        <authorList>
            <person name="Varghese N."/>
            <person name="Submissions S."/>
        </authorList>
    </citation>
    <scope>NUCLEOTIDE SEQUENCE [LARGE SCALE GENOMIC DNA]</scope>
    <source>
        <strain evidence="4">CGMCC 4.7042</strain>
    </source>
</reference>